<comment type="similarity">
    <text evidence="1">Belongs to the CdaR family.</text>
</comment>
<reference evidence="4 5" key="1">
    <citation type="journal article" date="2015" name="Int. J. Syst. Evol. Microbiol.">
        <title>Amycolatopsis rhabdoformis sp. nov., an actinomycete isolated from a tropical forest soil.</title>
        <authorList>
            <person name="Souza W.R."/>
            <person name="Silva R.E."/>
            <person name="Goodfellow M."/>
            <person name="Busarakam K."/>
            <person name="Figueiro F.S."/>
            <person name="Ferreira D."/>
            <person name="Rodrigues-Filho E."/>
            <person name="Moraes L.A.B."/>
            <person name="Zucchi T.D."/>
        </authorList>
    </citation>
    <scope>NUCLEOTIDE SEQUENCE [LARGE SCALE GENOMIC DNA]</scope>
    <source>
        <strain evidence="4 5">NCIMB 14900</strain>
    </source>
</reference>
<gene>
    <name evidence="4" type="ORF">VSH64_02650</name>
</gene>
<dbReference type="PANTHER" id="PTHR33744:SF17">
    <property type="entry name" value="CONSERVED PROTEIN"/>
    <property type="match status" value="1"/>
</dbReference>
<dbReference type="InterPro" id="IPR025736">
    <property type="entry name" value="PucR_C-HTH_dom"/>
</dbReference>
<dbReference type="Proteomes" id="UP001330812">
    <property type="component" value="Chromosome"/>
</dbReference>
<dbReference type="Gene3D" id="1.10.10.2840">
    <property type="entry name" value="PucR C-terminal helix-turn-helix domain"/>
    <property type="match status" value="1"/>
</dbReference>
<organism evidence="4 5">
    <name type="scientific">Amycolatopsis rhabdoformis</name>
    <dbReference type="NCBI Taxonomy" id="1448059"/>
    <lineage>
        <taxon>Bacteria</taxon>
        <taxon>Bacillati</taxon>
        <taxon>Actinomycetota</taxon>
        <taxon>Actinomycetes</taxon>
        <taxon>Pseudonocardiales</taxon>
        <taxon>Pseudonocardiaceae</taxon>
        <taxon>Amycolatopsis</taxon>
    </lineage>
</organism>
<evidence type="ECO:0000313" key="5">
    <source>
        <dbReference type="Proteomes" id="UP001330812"/>
    </source>
</evidence>
<proteinExistence type="inferred from homology"/>
<dbReference type="InterPro" id="IPR051448">
    <property type="entry name" value="CdaR-like_regulators"/>
</dbReference>
<evidence type="ECO:0000259" key="2">
    <source>
        <dbReference type="Pfam" id="PF13556"/>
    </source>
</evidence>
<keyword evidence="5" id="KW-1185">Reference proteome</keyword>
<sequence length="533" mass="56190">MTAEVPDGLPTTSLRHVLATLGEPLVRVLVAPRGLGVPVEDVVILDPEDPPEAHPGDLVLVIGARGRAAAAAIRAAGRGGAAAVALKGEGGTDVAADAGVALLTVGAEARWEQVEALARGVVDAARAGGEAETGEVLGDLFALAQTVATLTGGLVSIEDTASRVLAYSRSSDEVDELRRLSILGREGPERYLAMLREWGVYQRLRAGEGIVRIDERPELGIRRRIAAGIHAGSQPLGTIWVQEGATPLTEQAEVALLGASRTLAPQLIRARTLPSPQLRLREDLLAGLLEGRVDAESVADDIGADPARPAQVLTFALSSAGTASAASDRLLRRAELVHLIAVHTAAYRRSALVSVLGGRVYALLPDLPEHSDAAVLALAKEIVATAERHLDVPVRAALGGVVPRLSDAAASRGDADRVLLAMTRGRWPDAVASLADVRADVLLSEVLAYLGEQPRLRDPRLTALRTHDTDHGDILVPAVLAYLDAFGDVRAAAKALNIHPNTVRYRVRRATEVSGIDFADPAQRLLTELQLRL</sequence>
<accession>A0ABZ1IAJ3</accession>
<dbReference type="InterPro" id="IPR042070">
    <property type="entry name" value="PucR_C-HTH_sf"/>
</dbReference>
<dbReference type="RefSeq" id="WP_326833842.1">
    <property type="nucleotide sequence ID" value="NZ_CP142149.1"/>
</dbReference>
<dbReference type="Pfam" id="PF13556">
    <property type="entry name" value="HTH_30"/>
    <property type="match status" value="1"/>
</dbReference>
<feature type="domain" description="PucR C-terminal helix-turn-helix" evidence="2">
    <location>
        <begin position="475"/>
        <end position="533"/>
    </location>
</feature>
<dbReference type="Pfam" id="PF17853">
    <property type="entry name" value="GGDEF_2"/>
    <property type="match status" value="1"/>
</dbReference>
<evidence type="ECO:0000256" key="1">
    <source>
        <dbReference type="ARBA" id="ARBA00006754"/>
    </source>
</evidence>
<feature type="domain" description="CdaR GGDEF-like" evidence="3">
    <location>
        <begin position="294"/>
        <end position="419"/>
    </location>
</feature>
<protein>
    <submittedName>
        <fullName evidence="4">Helix-turn-helix domain-containing protein</fullName>
    </submittedName>
</protein>
<evidence type="ECO:0000313" key="4">
    <source>
        <dbReference type="EMBL" id="WSE31029.1"/>
    </source>
</evidence>
<dbReference type="EMBL" id="CP142149">
    <property type="protein sequence ID" value="WSE31029.1"/>
    <property type="molecule type" value="Genomic_DNA"/>
</dbReference>
<dbReference type="PANTHER" id="PTHR33744">
    <property type="entry name" value="CARBOHYDRATE DIACID REGULATOR"/>
    <property type="match status" value="1"/>
</dbReference>
<evidence type="ECO:0000259" key="3">
    <source>
        <dbReference type="Pfam" id="PF17853"/>
    </source>
</evidence>
<dbReference type="InterPro" id="IPR041522">
    <property type="entry name" value="CdaR_GGDEF"/>
</dbReference>
<name>A0ABZ1IAJ3_9PSEU</name>